<evidence type="ECO:0000259" key="2">
    <source>
        <dbReference type="Pfam" id="PF02181"/>
    </source>
</evidence>
<dbReference type="AlphaFoldDB" id="A0A816JTI5"/>
<dbReference type="GO" id="GO:0051015">
    <property type="term" value="F:actin filament binding"/>
    <property type="evidence" value="ECO:0007669"/>
    <property type="project" value="InterPro"/>
</dbReference>
<dbReference type="Gene3D" id="1.20.58.2220">
    <property type="entry name" value="Formin, FH2 domain"/>
    <property type="match status" value="1"/>
</dbReference>
<dbReference type="PANTHER" id="PTHR23213:SF177">
    <property type="entry name" value="FORMIN-LIKE PROTEIN 11"/>
    <property type="match status" value="1"/>
</dbReference>
<comment type="similarity">
    <text evidence="1">Belongs to the formin-like family. Class-I subfamily.</text>
</comment>
<dbReference type="SUPFAM" id="SSF101447">
    <property type="entry name" value="Formin homology 2 domain (FH2 domain)"/>
    <property type="match status" value="1"/>
</dbReference>
<dbReference type="GO" id="GO:0045010">
    <property type="term" value="P:actin nucleation"/>
    <property type="evidence" value="ECO:0007669"/>
    <property type="project" value="InterPro"/>
</dbReference>
<dbReference type="InterPro" id="IPR027643">
    <property type="entry name" value="Formin-like_plant"/>
</dbReference>
<gene>
    <name evidence="3" type="ORF">DARMORV10_C04P53320.1</name>
</gene>
<dbReference type="PANTHER" id="PTHR23213">
    <property type="entry name" value="FORMIN-RELATED"/>
    <property type="match status" value="1"/>
</dbReference>
<dbReference type="SUPFAM" id="SSF48403">
    <property type="entry name" value="Ankyrin repeat"/>
    <property type="match status" value="1"/>
</dbReference>
<dbReference type="InterPro" id="IPR015425">
    <property type="entry name" value="FH2_Formin"/>
</dbReference>
<dbReference type="InterPro" id="IPR036770">
    <property type="entry name" value="Ankyrin_rpt-contain_sf"/>
</dbReference>
<organism evidence="3">
    <name type="scientific">Brassica napus</name>
    <name type="common">Rape</name>
    <dbReference type="NCBI Taxonomy" id="3708"/>
    <lineage>
        <taxon>Eukaryota</taxon>
        <taxon>Viridiplantae</taxon>
        <taxon>Streptophyta</taxon>
        <taxon>Embryophyta</taxon>
        <taxon>Tracheophyta</taxon>
        <taxon>Spermatophyta</taxon>
        <taxon>Magnoliopsida</taxon>
        <taxon>eudicotyledons</taxon>
        <taxon>Gunneridae</taxon>
        <taxon>Pentapetalae</taxon>
        <taxon>rosids</taxon>
        <taxon>malvids</taxon>
        <taxon>Brassicales</taxon>
        <taxon>Brassicaceae</taxon>
        <taxon>Brassiceae</taxon>
        <taxon>Brassica</taxon>
    </lineage>
</organism>
<dbReference type="Pfam" id="PF02181">
    <property type="entry name" value="FH2"/>
    <property type="match status" value="1"/>
</dbReference>
<name>A0A816JTI5_BRANA</name>
<reference evidence="3" key="1">
    <citation type="submission" date="2021-01" db="EMBL/GenBank/DDBJ databases">
        <authorList>
            <consortium name="Genoscope - CEA"/>
            <person name="William W."/>
        </authorList>
    </citation>
    <scope>NUCLEOTIDE SEQUENCE</scope>
</reference>
<sequence length="433" mass="48593">MWTESESQSNNITSQGRLITLKYETKNCGSIYDLCLMTRSTKTHSLTISQKRSKYDSLYGPCNKPIIIIRRFPYTRVVGHSYTQFFSSRINSSLRVIADSRFCLKRSDFVRVWIGNVFREEQQLPNSPPFSLPQHSTEAAILFVDKKHFVSLDELKFAISSGSTFIFSSVAGHPPPFPDPLFLITISFPYSPLHNHPDMPPGSPLALLRRTVKGPRVSISPLMQRISRTDPFPCQKAHNTNGLSPLHLVVLIGSVVVLEEFLEKAPLFFSSLTRSKETVFHLAARNKNVDGFIFMAERLGINSQKLLQQVDVNGNTVLHIAVSMACGAPGPCGVPFAFQEAEAMLYRETVEDEVVHLRNSFSMLEEACTELKSSRLFLKLLKVVLRTGNKMNVGTILGGAKAFKLSNVKCTYEKTTLFHFVVKEISRSKGIRV</sequence>
<dbReference type="Proteomes" id="UP001295469">
    <property type="component" value="Chromosome C04"/>
</dbReference>
<dbReference type="EMBL" id="HG994368">
    <property type="protein sequence ID" value="CAF1861080.1"/>
    <property type="molecule type" value="Genomic_DNA"/>
</dbReference>
<accession>A0A816JTI5</accession>
<dbReference type="Gene3D" id="1.25.40.20">
    <property type="entry name" value="Ankyrin repeat-containing domain"/>
    <property type="match status" value="1"/>
</dbReference>
<dbReference type="InterPro" id="IPR042201">
    <property type="entry name" value="FH2_Formin_sf"/>
</dbReference>
<evidence type="ECO:0000313" key="3">
    <source>
        <dbReference type="EMBL" id="CAF1861080.1"/>
    </source>
</evidence>
<proteinExistence type="inferred from homology"/>
<protein>
    <submittedName>
        <fullName evidence="3">(rape) hypothetical protein</fullName>
    </submittedName>
</protein>
<evidence type="ECO:0000256" key="1">
    <source>
        <dbReference type="ARBA" id="ARBA00025793"/>
    </source>
</evidence>
<feature type="domain" description="FH2" evidence="2">
    <location>
        <begin position="334"/>
        <end position="427"/>
    </location>
</feature>